<feature type="transmembrane region" description="Helical" evidence="11">
    <location>
        <begin position="22"/>
        <end position="44"/>
    </location>
</feature>
<dbReference type="GO" id="GO:0009245">
    <property type="term" value="P:lipid A biosynthetic process"/>
    <property type="evidence" value="ECO:0007669"/>
    <property type="project" value="UniProtKB-KW"/>
</dbReference>
<evidence type="ECO:0000313" key="13">
    <source>
        <dbReference type="EMBL" id="GBG15399.1"/>
    </source>
</evidence>
<evidence type="ECO:0000256" key="4">
    <source>
        <dbReference type="ARBA" id="ARBA00022519"/>
    </source>
</evidence>
<comment type="caution">
    <text evidence="13">The sequence shown here is derived from an EMBL/GenBank/DDBJ whole genome shotgun (WGS) entry which is preliminary data.</text>
</comment>
<evidence type="ECO:0000256" key="3">
    <source>
        <dbReference type="ARBA" id="ARBA00022516"/>
    </source>
</evidence>
<evidence type="ECO:0000259" key="12">
    <source>
        <dbReference type="Pfam" id="PF00892"/>
    </source>
</evidence>
<keyword evidence="3" id="KW-0444">Lipid biosynthesis</keyword>
<dbReference type="GO" id="GO:0022857">
    <property type="term" value="F:transmembrane transporter activity"/>
    <property type="evidence" value="ECO:0007669"/>
    <property type="project" value="InterPro"/>
</dbReference>
<keyword evidence="10 11" id="KW-0472">Membrane</keyword>
<comment type="subcellular location">
    <subcellularLocation>
        <location evidence="1">Cell membrane</location>
        <topology evidence="1">Multi-pass membrane protein</topology>
    </subcellularLocation>
</comment>
<keyword evidence="2" id="KW-1003">Cell membrane</keyword>
<gene>
    <name evidence="13" type="ORF">NMK_3006</name>
</gene>
<dbReference type="Pfam" id="PF00892">
    <property type="entry name" value="EamA"/>
    <property type="match status" value="1"/>
</dbReference>
<accession>A0A2R5FC26</accession>
<evidence type="ECO:0000256" key="5">
    <source>
        <dbReference type="ARBA" id="ARBA00022556"/>
    </source>
</evidence>
<dbReference type="RefSeq" id="WP_109016546.1">
    <property type="nucleotide sequence ID" value="NZ_BDOQ01000018.1"/>
</dbReference>
<feature type="transmembrane region" description="Helical" evidence="11">
    <location>
        <begin position="74"/>
        <end position="94"/>
    </location>
</feature>
<evidence type="ECO:0000313" key="14">
    <source>
        <dbReference type="Proteomes" id="UP000245081"/>
    </source>
</evidence>
<keyword evidence="14" id="KW-1185">Reference proteome</keyword>
<reference evidence="13 14" key="1">
    <citation type="journal article" date="2018" name="Environ. Microbiol.">
        <title>Isolation and genomic characterization of Novimethylophilus kurashikiensis gen. nov. sp. nov., a new lanthanide-dependent methylotrophic species of Methylophilaceae.</title>
        <authorList>
            <person name="Lv H."/>
            <person name="Sahin N."/>
            <person name="Tani A."/>
        </authorList>
    </citation>
    <scope>NUCLEOTIDE SEQUENCE [LARGE SCALE GENOMIC DNA]</scope>
    <source>
        <strain evidence="13 14">La2-4</strain>
    </source>
</reference>
<dbReference type="PANTHER" id="PTHR30561:SF9">
    <property type="entry name" value="4-AMINO-4-DEOXY-L-ARABINOSE-PHOSPHOUNDECAPRENOL FLIPPASE SUBUNIT ARNF-RELATED"/>
    <property type="match status" value="1"/>
</dbReference>
<evidence type="ECO:0000256" key="8">
    <source>
        <dbReference type="ARBA" id="ARBA00022989"/>
    </source>
</evidence>
<dbReference type="GO" id="GO:0005886">
    <property type="term" value="C:plasma membrane"/>
    <property type="evidence" value="ECO:0007669"/>
    <property type="project" value="UniProtKB-SubCell"/>
</dbReference>
<dbReference type="OrthoDB" id="5460103at2"/>
<evidence type="ECO:0000256" key="1">
    <source>
        <dbReference type="ARBA" id="ARBA00004651"/>
    </source>
</evidence>
<dbReference type="InterPro" id="IPR000620">
    <property type="entry name" value="EamA_dom"/>
</dbReference>
<evidence type="ECO:0000256" key="7">
    <source>
        <dbReference type="ARBA" id="ARBA00022985"/>
    </source>
</evidence>
<dbReference type="EMBL" id="BDOQ01000018">
    <property type="protein sequence ID" value="GBG15399.1"/>
    <property type="molecule type" value="Genomic_DNA"/>
</dbReference>
<feature type="domain" description="EamA" evidence="12">
    <location>
        <begin position="75"/>
        <end position="142"/>
    </location>
</feature>
<feature type="transmembrane region" description="Helical" evidence="11">
    <location>
        <begin position="126"/>
        <end position="143"/>
    </location>
</feature>
<feature type="transmembrane region" description="Helical" evidence="11">
    <location>
        <begin position="101"/>
        <end position="120"/>
    </location>
</feature>
<organism evidence="13 14">
    <name type="scientific">Novimethylophilus kurashikiensis</name>
    <dbReference type="NCBI Taxonomy" id="1825523"/>
    <lineage>
        <taxon>Bacteria</taxon>
        <taxon>Pseudomonadati</taxon>
        <taxon>Pseudomonadota</taxon>
        <taxon>Betaproteobacteria</taxon>
        <taxon>Nitrosomonadales</taxon>
        <taxon>Methylophilaceae</taxon>
        <taxon>Novimethylophilus</taxon>
    </lineage>
</organism>
<proteinExistence type="predicted"/>
<dbReference type="Gene3D" id="1.10.3730.20">
    <property type="match status" value="1"/>
</dbReference>
<keyword evidence="4" id="KW-0997">Cell inner membrane</keyword>
<dbReference type="GO" id="GO:0009103">
    <property type="term" value="P:lipopolysaccharide biosynthetic process"/>
    <property type="evidence" value="ECO:0007669"/>
    <property type="project" value="UniProtKB-KW"/>
</dbReference>
<evidence type="ECO:0000256" key="6">
    <source>
        <dbReference type="ARBA" id="ARBA00022692"/>
    </source>
</evidence>
<evidence type="ECO:0000256" key="10">
    <source>
        <dbReference type="ARBA" id="ARBA00023136"/>
    </source>
</evidence>
<sequence>MRTALSIYRHLLRLEFWRWKRVNYYVLALFAVLLALDTAIQLLFKVGVTHQGIFPLHSLSAAAAYLARIANEPMIWLGAVGMVLAFLTWLAIIARIELSKAHPATAFSYVTVTLASGIFLHEDVSVLKIAGILLIMLGVYLVAE</sequence>
<keyword evidence="9" id="KW-0443">Lipid metabolism</keyword>
<keyword evidence="8 11" id="KW-1133">Transmembrane helix</keyword>
<dbReference type="InterPro" id="IPR000390">
    <property type="entry name" value="Small_drug/metabolite_transptr"/>
</dbReference>
<keyword evidence="6 11" id="KW-0812">Transmembrane</keyword>
<name>A0A2R5FC26_9PROT</name>
<dbReference type="SUPFAM" id="SSF103481">
    <property type="entry name" value="Multidrug resistance efflux transporter EmrE"/>
    <property type="match status" value="1"/>
</dbReference>
<protein>
    <submittedName>
        <fullName evidence="13">Transporter</fullName>
    </submittedName>
</protein>
<dbReference type="Proteomes" id="UP000245081">
    <property type="component" value="Unassembled WGS sequence"/>
</dbReference>
<dbReference type="InterPro" id="IPR037185">
    <property type="entry name" value="EmrE-like"/>
</dbReference>
<evidence type="ECO:0000256" key="9">
    <source>
        <dbReference type="ARBA" id="ARBA00023098"/>
    </source>
</evidence>
<evidence type="ECO:0000256" key="2">
    <source>
        <dbReference type="ARBA" id="ARBA00022475"/>
    </source>
</evidence>
<evidence type="ECO:0000256" key="11">
    <source>
        <dbReference type="SAM" id="Phobius"/>
    </source>
</evidence>
<dbReference type="PANTHER" id="PTHR30561">
    <property type="entry name" value="SMR FAMILY PROTON-DEPENDENT DRUG EFFLUX TRANSPORTER SUGE"/>
    <property type="match status" value="1"/>
</dbReference>
<keyword evidence="5" id="KW-0441">Lipid A biosynthesis</keyword>
<dbReference type="AlphaFoldDB" id="A0A2R5FC26"/>
<keyword evidence="7" id="KW-0448">Lipopolysaccharide biosynthesis</keyword>